<evidence type="ECO:0000313" key="4">
    <source>
        <dbReference type="EMBL" id="KAF0365725.1"/>
    </source>
</evidence>
<evidence type="ECO:0000256" key="2">
    <source>
        <dbReference type="SAM" id="SignalP"/>
    </source>
</evidence>
<name>A0A8H3WYA5_GIGMA</name>
<protein>
    <recommendedName>
        <fullName evidence="3">Yeast cell wall synthesis Kre9/Knh1-like N-terminal domain-containing protein</fullName>
    </recommendedName>
</protein>
<dbReference type="OrthoDB" id="2429670at2759"/>
<proteinExistence type="predicted"/>
<accession>A0A8H3WYA5</accession>
<sequence>MFKFSFISLLFTILILFSGIINAQNFIERRDAQFVSGITISSPAAGSKFSSGDNLDISFCADTDIIYVDAVNLTWITGSLICSTTFNIELLTNIKFEPNKCQTLTCKIPQNVQPDARYVALITYNNTTPISGSFFINNPDFGLIVTNPISNTDAECGNKLKVEWKDPFSKYQDLDLEIVLTTVKPPYFISSLASSVPVSSGEQIVTLPQGLENRKDYNIVLRVNRTDELGTEVYTSIFTIDGC</sequence>
<organism evidence="4 5">
    <name type="scientific">Gigaspora margarita</name>
    <dbReference type="NCBI Taxonomy" id="4874"/>
    <lineage>
        <taxon>Eukaryota</taxon>
        <taxon>Fungi</taxon>
        <taxon>Fungi incertae sedis</taxon>
        <taxon>Mucoromycota</taxon>
        <taxon>Glomeromycotina</taxon>
        <taxon>Glomeromycetes</taxon>
        <taxon>Diversisporales</taxon>
        <taxon>Gigasporaceae</taxon>
        <taxon>Gigaspora</taxon>
    </lineage>
</organism>
<dbReference type="EMBL" id="WTPW01002790">
    <property type="protein sequence ID" value="KAF0365725.1"/>
    <property type="molecule type" value="Genomic_DNA"/>
</dbReference>
<dbReference type="Pfam" id="PF10342">
    <property type="entry name" value="Kre9_KNH"/>
    <property type="match status" value="1"/>
</dbReference>
<feature type="domain" description="Yeast cell wall synthesis Kre9/Knh1-like N-terminal" evidence="3">
    <location>
        <begin position="148"/>
        <end position="240"/>
    </location>
</feature>
<evidence type="ECO:0000313" key="5">
    <source>
        <dbReference type="Proteomes" id="UP000439903"/>
    </source>
</evidence>
<evidence type="ECO:0000256" key="1">
    <source>
        <dbReference type="ARBA" id="ARBA00022729"/>
    </source>
</evidence>
<gene>
    <name evidence="4" type="ORF">F8M41_013694</name>
</gene>
<keyword evidence="5" id="KW-1185">Reference proteome</keyword>
<dbReference type="InterPro" id="IPR018466">
    <property type="entry name" value="Kre9/Knh1-like_N"/>
</dbReference>
<comment type="caution">
    <text evidence="4">The sequence shown here is derived from an EMBL/GenBank/DDBJ whole genome shotgun (WGS) entry which is preliminary data.</text>
</comment>
<evidence type="ECO:0000259" key="3">
    <source>
        <dbReference type="Pfam" id="PF10342"/>
    </source>
</evidence>
<reference evidence="4 5" key="1">
    <citation type="journal article" date="2019" name="Environ. Microbiol.">
        <title>At the nexus of three kingdoms: the genome of the mycorrhizal fungus Gigaspora margarita provides insights into plant, endobacterial and fungal interactions.</title>
        <authorList>
            <person name="Venice F."/>
            <person name="Ghignone S."/>
            <person name="Salvioli di Fossalunga A."/>
            <person name="Amselem J."/>
            <person name="Novero M."/>
            <person name="Xianan X."/>
            <person name="Sedzielewska Toro K."/>
            <person name="Morin E."/>
            <person name="Lipzen A."/>
            <person name="Grigoriev I.V."/>
            <person name="Henrissat B."/>
            <person name="Martin F.M."/>
            <person name="Bonfante P."/>
        </authorList>
    </citation>
    <scope>NUCLEOTIDE SEQUENCE [LARGE SCALE GENOMIC DNA]</scope>
    <source>
        <strain evidence="4 5">BEG34</strain>
    </source>
</reference>
<dbReference type="AlphaFoldDB" id="A0A8H3WYA5"/>
<feature type="signal peptide" evidence="2">
    <location>
        <begin position="1"/>
        <end position="23"/>
    </location>
</feature>
<dbReference type="Proteomes" id="UP000439903">
    <property type="component" value="Unassembled WGS sequence"/>
</dbReference>
<keyword evidence="1 2" id="KW-0732">Signal</keyword>
<feature type="chain" id="PRO_5034439551" description="Yeast cell wall synthesis Kre9/Knh1-like N-terminal domain-containing protein" evidence="2">
    <location>
        <begin position="24"/>
        <end position="243"/>
    </location>
</feature>